<sequence>MLTRRAFLKSSGLALVAIGLGGTPKFLQRAIGATVPHQRKILVTIFQRGGMDGMMAVAPYTDKHLQAWRPRLALPAPNTGAEALLELDGYFGLHPAFQPLRPLFEQKCLAIVHGVGSPEPTRSHFDQQDYMETGTPGKKGTPDGWLNRLSKKLGKQASPFRAVAMTSVLPRSLYGEAPALAIPNLADFGLKSSGAMPMAIAAGQGFEALYEQTSQQMLREVGQESFEAIKLLQKLDVRNYRPQQGAEYPRSPLGNSLKQIAQLIKADVGVEIAFAESNGWDTHVQQGTTRGLFAQRARDLALAIAAFWKDVEPYQDRIVLMTMTEFGRTLAENGSGGTDHGRASCLFVLGTAVDGGKVHGKVPPLAAENLEDGRDLPVTTDFRAVFAEVAGKHFGIEDDRALFPGWVGKRFPLLK</sequence>
<reference evidence="1 2" key="1">
    <citation type="journal article" date="2011" name="ISME J.">
        <title>Community ecology of hot spring cyanobacterial mats: predominant populations and their functional potential.</title>
        <authorList>
            <person name="Klatt C.G."/>
            <person name="Wood J.M."/>
            <person name="Rusch D.B."/>
            <person name="Bateson M.M."/>
            <person name="Hamamura N."/>
            <person name="Heidelberg J.F."/>
            <person name="Grossman A.R."/>
            <person name="Bhaya D."/>
            <person name="Cohan F.M."/>
            <person name="Kuhl M."/>
            <person name="Bryant D.A."/>
            <person name="Ward D.M."/>
        </authorList>
    </citation>
    <scope>NUCLEOTIDE SEQUENCE [LARGE SCALE GENOMIC DNA]</scope>
    <source>
        <strain evidence="1">OS</strain>
    </source>
</reference>
<name>A0A395M114_9BACT</name>
<dbReference type="PANTHER" id="PTHR43737:SF1">
    <property type="entry name" value="DUF1501 DOMAIN-CONTAINING PROTEIN"/>
    <property type="match status" value="1"/>
</dbReference>
<protein>
    <submittedName>
        <fullName evidence="1">DUF1501 domain-containing protein</fullName>
    </submittedName>
</protein>
<dbReference type="Proteomes" id="UP000266389">
    <property type="component" value="Unassembled WGS sequence"/>
</dbReference>
<dbReference type="PROSITE" id="PS51318">
    <property type="entry name" value="TAT"/>
    <property type="match status" value="1"/>
</dbReference>
<organism evidence="1 2">
    <name type="scientific">Candidatus Thermochlorobacter aerophilus</name>
    <dbReference type="NCBI Taxonomy" id="1868324"/>
    <lineage>
        <taxon>Bacteria</taxon>
        <taxon>Pseudomonadati</taxon>
        <taxon>Chlorobiota</taxon>
        <taxon>Chlorobiia</taxon>
        <taxon>Chlorobiales</taxon>
        <taxon>Candidatus Thermochlorobacteriaceae</taxon>
        <taxon>Candidatus Thermochlorobacter</taxon>
    </lineage>
</organism>
<dbReference type="InterPro" id="IPR010869">
    <property type="entry name" value="DUF1501"/>
</dbReference>
<comment type="caution">
    <text evidence="1">The sequence shown here is derived from an EMBL/GenBank/DDBJ whole genome shotgun (WGS) entry which is preliminary data.</text>
</comment>
<evidence type="ECO:0000313" key="2">
    <source>
        <dbReference type="Proteomes" id="UP000266389"/>
    </source>
</evidence>
<proteinExistence type="predicted"/>
<evidence type="ECO:0000313" key="1">
    <source>
        <dbReference type="EMBL" id="RFM24457.1"/>
    </source>
</evidence>
<gene>
    <name evidence="1" type="ORF">D0433_05580</name>
</gene>
<accession>A0A395M114</accession>
<dbReference type="AlphaFoldDB" id="A0A395M114"/>
<dbReference type="PANTHER" id="PTHR43737">
    <property type="entry name" value="BLL7424 PROTEIN"/>
    <property type="match status" value="1"/>
</dbReference>
<dbReference type="EMBL" id="PHFL01000039">
    <property type="protein sequence ID" value="RFM24457.1"/>
    <property type="molecule type" value="Genomic_DNA"/>
</dbReference>
<dbReference type="InterPro" id="IPR006311">
    <property type="entry name" value="TAT_signal"/>
</dbReference>
<dbReference type="Pfam" id="PF07394">
    <property type="entry name" value="DUF1501"/>
    <property type="match status" value="1"/>
</dbReference>